<dbReference type="GO" id="GO:0019752">
    <property type="term" value="P:carboxylic acid metabolic process"/>
    <property type="evidence" value="ECO:0007669"/>
    <property type="project" value="UniProtKB-ARBA"/>
</dbReference>
<dbReference type="Gene3D" id="3.30.1780.10">
    <property type="entry name" value="ornithine cyclodeaminase, domain 1"/>
    <property type="match status" value="1"/>
</dbReference>
<accession>A0A4R0JUY2</accession>
<dbReference type="PANTHER" id="PTHR13812">
    <property type="entry name" value="KETIMINE REDUCTASE MU-CRYSTALLIN"/>
    <property type="match status" value="1"/>
</dbReference>
<evidence type="ECO:0000313" key="3">
    <source>
        <dbReference type="Proteomes" id="UP000293342"/>
    </source>
</evidence>
<dbReference type="FunFam" id="3.40.50.720:FF:000311">
    <property type="entry name" value="Ornithine cyclodeaminase"/>
    <property type="match status" value="1"/>
</dbReference>
<protein>
    <submittedName>
        <fullName evidence="2">Ornithine cyclodeaminase family protein</fullName>
    </submittedName>
</protein>
<sequence length="324" mass="33976">MLVLTATDVRAAFPMGDAVELMRSAMAAHGRGEVFQPPRVVLDPPAFDGSVWLKPAAVEGGVGLKVLTIVPGNQQRGLEVIQAFVALLDPVTGVLLALLEGGVVTELRTAATSGAATGLLANPDAGDLAIIGAGVQARSHLLAMAEVRKLRRVRVWNRTGQRALEFVRWAEARGFEVEVCESVQSAVDGADLVCTVTSSTEPLIDGDWISPGTHLNAVGAFHREGRELCTNLVQKADVFAVDSREGAFANAGDMLIPLDEGAFADSFDPPEVGELLVGARAGRTRPDQITVFESLGLAIQDVAAAASIVALAQREGIGVVIDFP</sequence>
<dbReference type="SUPFAM" id="SSF51735">
    <property type="entry name" value="NAD(P)-binding Rossmann-fold domains"/>
    <property type="match status" value="1"/>
</dbReference>
<dbReference type="Pfam" id="PF02423">
    <property type="entry name" value="OCD_Mu_crystall"/>
    <property type="match status" value="1"/>
</dbReference>
<proteinExistence type="inferred from homology"/>
<dbReference type="RefSeq" id="WP_131513957.1">
    <property type="nucleotide sequence ID" value="NZ_SJKD01000002.1"/>
</dbReference>
<organism evidence="2 3">
    <name type="scientific">Kribbella capetownensis</name>
    <dbReference type="NCBI Taxonomy" id="1572659"/>
    <lineage>
        <taxon>Bacteria</taxon>
        <taxon>Bacillati</taxon>
        <taxon>Actinomycetota</taxon>
        <taxon>Actinomycetes</taxon>
        <taxon>Propionibacteriales</taxon>
        <taxon>Kribbellaceae</taxon>
        <taxon>Kribbella</taxon>
    </lineage>
</organism>
<dbReference type="PIRSF" id="PIRSF001439">
    <property type="entry name" value="CryM"/>
    <property type="match status" value="1"/>
</dbReference>
<evidence type="ECO:0000256" key="1">
    <source>
        <dbReference type="ARBA" id="ARBA00008903"/>
    </source>
</evidence>
<comment type="caution">
    <text evidence="2">The sequence shown here is derived from an EMBL/GenBank/DDBJ whole genome shotgun (WGS) entry which is preliminary data.</text>
</comment>
<dbReference type="InterPro" id="IPR003462">
    <property type="entry name" value="ODC_Mu_crystall"/>
</dbReference>
<evidence type="ECO:0000313" key="2">
    <source>
        <dbReference type="EMBL" id="TCC51273.1"/>
    </source>
</evidence>
<reference evidence="2 3" key="1">
    <citation type="submission" date="2019-02" db="EMBL/GenBank/DDBJ databases">
        <title>Kribbella capetownensis sp. nov. and Kribbella speibonae sp. nov., isolated from soil.</title>
        <authorList>
            <person name="Curtis S.M."/>
            <person name="Norton I."/>
            <person name="Everest G.J."/>
            <person name="Meyers P.R."/>
        </authorList>
    </citation>
    <scope>NUCLEOTIDE SEQUENCE [LARGE SCALE GENOMIC DNA]</scope>
    <source>
        <strain evidence="2 3">YM53</strain>
    </source>
</reference>
<dbReference type="OrthoDB" id="9801817at2"/>
<dbReference type="InterPro" id="IPR036291">
    <property type="entry name" value="NAD(P)-bd_dom_sf"/>
</dbReference>
<dbReference type="Proteomes" id="UP000293342">
    <property type="component" value="Unassembled WGS sequence"/>
</dbReference>
<dbReference type="EMBL" id="SJKD01000002">
    <property type="protein sequence ID" value="TCC51273.1"/>
    <property type="molecule type" value="Genomic_DNA"/>
</dbReference>
<name>A0A4R0JUY2_9ACTN</name>
<comment type="similarity">
    <text evidence="1">Belongs to the ornithine cyclodeaminase/mu-crystallin family.</text>
</comment>
<dbReference type="Gene3D" id="3.40.50.720">
    <property type="entry name" value="NAD(P)-binding Rossmann-like Domain"/>
    <property type="match status" value="1"/>
</dbReference>
<gene>
    <name evidence="2" type="ORF">E0H75_14220</name>
</gene>
<dbReference type="AlphaFoldDB" id="A0A4R0JUY2"/>
<dbReference type="GO" id="GO:0005737">
    <property type="term" value="C:cytoplasm"/>
    <property type="evidence" value="ECO:0007669"/>
    <property type="project" value="TreeGrafter"/>
</dbReference>
<dbReference type="InterPro" id="IPR023401">
    <property type="entry name" value="ODC_N"/>
</dbReference>
<dbReference type="PANTHER" id="PTHR13812:SF19">
    <property type="entry name" value="KETIMINE REDUCTASE MU-CRYSTALLIN"/>
    <property type="match status" value="1"/>
</dbReference>
<dbReference type="GO" id="GO:0016491">
    <property type="term" value="F:oxidoreductase activity"/>
    <property type="evidence" value="ECO:0007669"/>
    <property type="project" value="UniProtKB-ARBA"/>
</dbReference>
<keyword evidence="3" id="KW-1185">Reference proteome</keyword>